<protein>
    <submittedName>
        <fullName evidence="10">ABC transporter permease</fullName>
    </submittedName>
</protein>
<feature type="transmembrane region" description="Helical" evidence="7">
    <location>
        <begin position="21"/>
        <end position="42"/>
    </location>
</feature>
<dbReference type="PANTHER" id="PTHR30572">
    <property type="entry name" value="MEMBRANE COMPONENT OF TRANSPORTER-RELATED"/>
    <property type="match status" value="1"/>
</dbReference>
<evidence type="ECO:0000256" key="6">
    <source>
        <dbReference type="ARBA" id="ARBA00038076"/>
    </source>
</evidence>
<dbReference type="EMBL" id="JACEIQ010000004">
    <property type="protein sequence ID" value="MBA4493869.1"/>
    <property type="molecule type" value="Genomic_DNA"/>
</dbReference>
<dbReference type="GO" id="GO:0022857">
    <property type="term" value="F:transmembrane transporter activity"/>
    <property type="evidence" value="ECO:0007669"/>
    <property type="project" value="TreeGrafter"/>
</dbReference>
<keyword evidence="3 7" id="KW-0812">Transmembrane</keyword>
<proteinExistence type="inferred from homology"/>
<gene>
    <name evidence="10" type="ORF">H1191_06060</name>
</gene>
<dbReference type="GO" id="GO:0005886">
    <property type="term" value="C:plasma membrane"/>
    <property type="evidence" value="ECO:0007669"/>
    <property type="project" value="UniProtKB-SubCell"/>
</dbReference>
<keyword evidence="2" id="KW-1003">Cell membrane</keyword>
<evidence type="ECO:0000256" key="2">
    <source>
        <dbReference type="ARBA" id="ARBA00022475"/>
    </source>
</evidence>
<reference evidence="10 11" key="1">
    <citation type="submission" date="2020-07" db="EMBL/GenBank/DDBJ databases">
        <authorList>
            <person name="Feng H."/>
        </authorList>
    </citation>
    <scope>NUCLEOTIDE SEQUENCE [LARGE SCALE GENOMIC DNA]</scope>
    <source>
        <strain evidence="11">s-10</strain>
    </source>
</reference>
<feature type="transmembrane region" description="Helical" evidence="7">
    <location>
        <begin position="310"/>
        <end position="335"/>
    </location>
</feature>
<evidence type="ECO:0000313" key="10">
    <source>
        <dbReference type="EMBL" id="MBA4493869.1"/>
    </source>
</evidence>
<evidence type="ECO:0000256" key="1">
    <source>
        <dbReference type="ARBA" id="ARBA00004651"/>
    </source>
</evidence>
<evidence type="ECO:0000259" key="8">
    <source>
        <dbReference type="Pfam" id="PF02687"/>
    </source>
</evidence>
<dbReference type="InterPro" id="IPR003838">
    <property type="entry name" value="ABC3_permease_C"/>
</dbReference>
<comment type="similarity">
    <text evidence="6">Belongs to the ABC-4 integral membrane protein family.</text>
</comment>
<feature type="domain" description="MacB-like periplasmic core" evidence="9">
    <location>
        <begin position="21"/>
        <end position="232"/>
    </location>
</feature>
<evidence type="ECO:0000256" key="3">
    <source>
        <dbReference type="ARBA" id="ARBA00022692"/>
    </source>
</evidence>
<dbReference type="Proteomes" id="UP000535491">
    <property type="component" value="Unassembled WGS sequence"/>
</dbReference>
<evidence type="ECO:0000313" key="11">
    <source>
        <dbReference type="Proteomes" id="UP000535491"/>
    </source>
</evidence>
<dbReference type="InterPro" id="IPR025857">
    <property type="entry name" value="MacB_PCD"/>
</dbReference>
<feature type="transmembrane region" description="Helical" evidence="7">
    <location>
        <begin position="267"/>
        <end position="289"/>
    </location>
</feature>
<dbReference type="Pfam" id="PF02687">
    <property type="entry name" value="FtsX"/>
    <property type="match status" value="1"/>
</dbReference>
<sequence>MNIFSAVKIAFHNIRARKMRSFLTMLGIIIGVAAVISLVSIGRGSSQQVTEQVKAMGTNLLTVNISGRGTQTSVEYDQVMSLKGKDGIKDVAPVLSQNTTLATGNKNTSASVEGINDAYETVRNTHVQAGRFLLPIDMEYRSKVALIGTSLARELFGEASPVGQKLYINGKLFKVVGLLEEKGGSMMGSVDDKVLIPFSTAERLFKTRGVSQFYVQAESESVIFQAESKIERMLTGEFRGDSNSFRINNQQEMLDTMSSISDTMSNMLGGIAGISLFVGGIGIMNMMLVSVTERTREIGIRKAVGANTTAIMIQFLIEAITLSGLGGGLGLLLGIASCQALSSFLDISVQLSLDISAIAFGFSCIIGIIFGIFPARKAAKLDPVEALRYE</sequence>
<dbReference type="PANTHER" id="PTHR30572:SF4">
    <property type="entry name" value="ABC TRANSPORTER PERMEASE YTRF"/>
    <property type="match status" value="1"/>
</dbReference>
<keyword evidence="4 7" id="KW-1133">Transmembrane helix</keyword>
<feature type="domain" description="ABC3 transporter permease C-terminal" evidence="8">
    <location>
        <begin position="271"/>
        <end position="383"/>
    </location>
</feature>
<keyword evidence="11" id="KW-1185">Reference proteome</keyword>
<keyword evidence="5 7" id="KW-0472">Membrane</keyword>
<accession>A0A7W1WPV6</accession>
<dbReference type="RefSeq" id="WP_181751111.1">
    <property type="nucleotide sequence ID" value="NZ_JACEIQ010000004.1"/>
</dbReference>
<comment type="caution">
    <text evidence="10">The sequence shown here is derived from an EMBL/GenBank/DDBJ whole genome shotgun (WGS) entry which is preliminary data.</text>
</comment>
<feature type="transmembrane region" description="Helical" evidence="7">
    <location>
        <begin position="355"/>
        <end position="373"/>
    </location>
</feature>
<comment type="subcellular location">
    <subcellularLocation>
        <location evidence="1">Cell membrane</location>
        <topology evidence="1">Multi-pass membrane protein</topology>
    </subcellularLocation>
</comment>
<dbReference type="Pfam" id="PF12704">
    <property type="entry name" value="MacB_PCD"/>
    <property type="match status" value="1"/>
</dbReference>
<dbReference type="AlphaFoldDB" id="A0A7W1WPV6"/>
<evidence type="ECO:0000256" key="5">
    <source>
        <dbReference type="ARBA" id="ARBA00023136"/>
    </source>
</evidence>
<name>A0A7W1WPV6_9BACL</name>
<dbReference type="InterPro" id="IPR050250">
    <property type="entry name" value="Macrolide_Exporter_MacB"/>
</dbReference>
<evidence type="ECO:0000256" key="4">
    <source>
        <dbReference type="ARBA" id="ARBA00022989"/>
    </source>
</evidence>
<evidence type="ECO:0000259" key="9">
    <source>
        <dbReference type="Pfam" id="PF12704"/>
    </source>
</evidence>
<evidence type="ECO:0000256" key="7">
    <source>
        <dbReference type="SAM" id="Phobius"/>
    </source>
</evidence>
<organism evidence="10 11">
    <name type="scientific">Paenactinomyces guangxiensis</name>
    <dbReference type="NCBI Taxonomy" id="1490290"/>
    <lineage>
        <taxon>Bacteria</taxon>
        <taxon>Bacillati</taxon>
        <taxon>Bacillota</taxon>
        <taxon>Bacilli</taxon>
        <taxon>Bacillales</taxon>
        <taxon>Thermoactinomycetaceae</taxon>
        <taxon>Paenactinomyces</taxon>
    </lineage>
</organism>